<dbReference type="VEuPathDB" id="AmoebaDB:ACA1_058510"/>
<dbReference type="InterPro" id="IPR044736">
    <property type="entry name" value="Gid1/RanBPM/SPLA_SPRY"/>
</dbReference>
<dbReference type="SMART" id="SM00449">
    <property type="entry name" value="SPRY"/>
    <property type="match status" value="1"/>
</dbReference>
<dbReference type="Gene3D" id="2.60.120.920">
    <property type="match status" value="1"/>
</dbReference>
<evidence type="ECO:0000259" key="2">
    <source>
        <dbReference type="PROSITE" id="PS50188"/>
    </source>
</evidence>
<evidence type="ECO:0000256" key="1">
    <source>
        <dbReference type="SAM" id="MobiDB-lite"/>
    </source>
</evidence>
<feature type="compositionally biased region" description="Low complexity" evidence="1">
    <location>
        <begin position="127"/>
        <end position="163"/>
    </location>
</feature>
<dbReference type="STRING" id="1257118.L8GW13"/>
<keyword evidence="4" id="KW-1185">Reference proteome</keyword>
<proteinExistence type="predicted"/>
<organism evidence="3 4">
    <name type="scientific">Acanthamoeba castellanii (strain ATCC 30010 / Neff)</name>
    <dbReference type="NCBI Taxonomy" id="1257118"/>
    <lineage>
        <taxon>Eukaryota</taxon>
        <taxon>Amoebozoa</taxon>
        <taxon>Discosea</taxon>
        <taxon>Longamoebia</taxon>
        <taxon>Centramoebida</taxon>
        <taxon>Acanthamoebidae</taxon>
        <taxon>Acanthamoeba</taxon>
    </lineage>
</organism>
<accession>L8GW13</accession>
<dbReference type="SUPFAM" id="SSF49899">
    <property type="entry name" value="Concanavalin A-like lectins/glucanases"/>
    <property type="match status" value="1"/>
</dbReference>
<dbReference type="InterPro" id="IPR036047">
    <property type="entry name" value="F-box-like_dom_sf"/>
</dbReference>
<dbReference type="AlphaFoldDB" id="L8GW13"/>
<dbReference type="PANTHER" id="PTHR12864">
    <property type="entry name" value="RAN BINDING PROTEIN 9-RELATED"/>
    <property type="match status" value="1"/>
</dbReference>
<dbReference type="Proteomes" id="UP000011083">
    <property type="component" value="Unassembled WGS sequence"/>
</dbReference>
<dbReference type="KEGG" id="acan:ACA1_058510"/>
<dbReference type="GeneID" id="14918073"/>
<dbReference type="Pfam" id="PF00622">
    <property type="entry name" value="SPRY"/>
    <property type="match status" value="1"/>
</dbReference>
<evidence type="ECO:0000313" key="4">
    <source>
        <dbReference type="Proteomes" id="UP000011083"/>
    </source>
</evidence>
<evidence type="ECO:0000313" key="3">
    <source>
        <dbReference type="EMBL" id="ELR17195.1"/>
    </source>
</evidence>
<dbReference type="PROSITE" id="PS50188">
    <property type="entry name" value="B302_SPRY"/>
    <property type="match status" value="1"/>
</dbReference>
<dbReference type="EMBL" id="KB007974">
    <property type="protein sequence ID" value="ELR17195.1"/>
    <property type="molecule type" value="Genomic_DNA"/>
</dbReference>
<dbReference type="InterPro" id="IPR050618">
    <property type="entry name" value="Ubq-SigPath_Reg"/>
</dbReference>
<dbReference type="SUPFAM" id="SSF81383">
    <property type="entry name" value="F-box domain"/>
    <property type="match status" value="1"/>
</dbReference>
<protein>
    <submittedName>
        <fullName evidence="3">SPRY domain containing ran-binding protein</fullName>
    </submittedName>
</protein>
<dbReference type="InterPro" id="IPR043136">
    <property type="entry name" value="B30.2/SPRY_sf"/>
</dbReference>
<sequence length="478" mass="52175">MDTIRSIFRRRASQAFAPWRRQMSEEESVKQPEDCWLLQLMPAELLHEILHALLAAGEKDCQRQLRDVAAWCLTCSAFNDVCDDETRCRLRCLAAYPGLFSLALSPLFGAPNTHYVAPSSASSTSLSSSLSTSSSTSSSSFPSTTTSSTQSGLSSSTSMPSSSQRRGAAEDYYVDGLRPPRLTWRQRFALLPHLPQRIALCASEREAAHAAQAAHAVVGGGLLKRIFRKEEDSCSAEHDEVVFTVDAKSGRHHTNTTGLHNNLLADHPFLSTNEAALLRVFDGDGGACGIDAASGVDGSDAAGAGDEVARRRRALFVDSLLYRGVEYFEMVVLNNQVSWNRAVAIAVAQHFDSMSFLGWTSTAIAYHSDDGTIRGGEENEVYRSKIFSTGAIVGCGIDWDAGDLFFVCLGAPNEPAEVHLHRPRLDRLPWYPAIASMSRGDEVKVNFGQEPFVFDLKTFVHKKRAGDLSSLVVHTALL</sequence>
<feature type="region of interest" description="Disordered" evidence="1">
    <location>
        <begin position="127"/>
        <end position="167"/>
    </location>
</feature>
<dbReference type="InterPro" id="IPR001870">
    <property type="entry name" value="B30.2/SPRY"/>
</dbReference>
<dbReference type="InterPro" id="IPR013320">
    <property type="entry name" value="ConA-like_dom_sf"/>
</dbReference>
<name>L8GW13_ACACF</name>
<reference evidence="3 4" key="1">
    <citation type="journal article" date="2013" name="Genome Biol.">
        <title>Genome of Acanthamoeba castellanii highlights extensive lateral gene transfer and early evolution of tyrosine kinase signaling.</title>
        <authorList>
            <person name="Clarke M."/>
            <person name="Lohan A.J."/>
            <person name="Liu B."/>
            <person name="Lagkouvardos I."/>
            <person name="Roy S."/>
            <person name="Zafar N."/>
            <person name="Bertelli C."/>
            <person name="Schilde C."/>
            <person name="Kianianmomeni A."/>
            <person name="Burglin T.R."/>
            <person name="Frech C."/>
            <person name="Turcotte B."/>
            <person name="Kopec K.O."/>
            <person name="Synnott J.M."/>
            <person name="Choo C."/>
            <person name="Paponov I."/>
            <person name="Finkler A."/>
            <person name="Soon Heng Tan C."/>
            <person name="Hutchins A.P."/>
            <person name="Weinmeier T."/>
            <person name="Rattei T."/>
            <person name="Chu J.S."/>
            <person name="Gimenez G."/>
            <person name="Irimia M."/>
            <person name="Rigden D.J."/>
            <person name="Fitzpatrick D.A."/>
            <person name="Lorenzo-Morales J."/>
            <person name="Bateman A."/>
            <person name="Chiu C.H."/>
            <person name="Tang P."/>
            <person name="Hegemann P."/>
            <person name="Fromm H."/>
            <person name="Raoult D."/>
            <person name="Greub G."/>
            <person name="Miranda-Saavedra D."/>
            <person name="Chen N."/>
            <person name="Nash P."/>
            <person name="Ginger M.L."/>
            <person name="Horn M."/>
            <person name="Schaap P."/>
            <person name="Caler L."/>
            <person name="Loftus B."/>
        </authorList>
    </citation>
    <scope>NUCLEOTIDE SEQUENCE [LARGE SCALE GENOMIC DNA]</scope>
    <source>
        <strain evidence="3 4">Neff</strain>
    </source>
</reference>
<dbReference type="OrthoDB" id="28296at2759"/>
<dbReference type="CDD" id="cd12885">
    <property type="entry name" value="SPRY_RanBP_like"/>
    <property type="match status" value="1"/>
</dbReference>
<gene>
    <name evidence="3" type="ORF">ACA1_058510</name>
</gene>
<dbReference type="InterPro" id="IPR003877">
    <property type="entry name" value="SPRY_dom"/>
</dbReference>
<dbReference type="RefSeq" id="XP_004339208.1">
    <property type="nucleotide sequence ID" value="XM_004339160.1"/>
</dbReference>
<feature type="domain" description="B30.2/SPRY" evidence="2">
    <location>
        <begin position="259"/>
        <end position="452"/>
    </location>
</feature>